<protein>
    <submittedName>
        <fullName evidence="1">Uncharacterized protein</fullName>
    </submittedName>
</protein>
<comment type="caution">
    <text evidence="1">The sequence shown here is derived from an EMBL/GenBank/DDBJ whole genome shotgun (WGS) entry which is preliminary data.</text>
</comment>
<dbReference type="EMBL" id="JBHRWN010000002">
    <property type="protein sequence ID" value="MFC3477209.1"/>
    <property type="molecule type" value="Genomic_DNA"/>
</dbReference>
<dbReference type="RefSeq" id="WP_232571658.1">
    <property type="nucleotide sequence ID" value="NZ_CP089466.1"/>
</dbReference>
<evidence type="ECO:0000313" key="1">
    <source>
        <dbReference type="EMBL" id="MFC3477209.1"/>
    </source>
</evidence>
<reference evidence="1 2" key="1">
    <citation type="journal article" date="2019" name="Int. J. Syst. Evol. Microbiol.">
        <title>The Global Catalogue of Microorganisms (GCM) 10K type strain sequencing project: providing services to taxonomists for standard genome sequencing and annotation.</title>
        <authorList>
            <consortium name="The Broad Institute Genomics Platform"/>
            <consortium name="The Broad Institute Genome Sequencing Center for Infectious Disease"/>
            <person name="Wu L."/>
            <person name="Ma J."/>
        </authorList>
    </citation>
    <scope>NUCLEOTIDE SEQUENCE [LARGE SCALE GENOMIC DNA]</scope>
    <source>
        <strain evidence="1 2">CGMCC 1.12562</strain>
    </source>
</reference>
<evidence type="ECO:0000313" key="2">
    <source>
        <dbReference type="Proteomes" id="UP001595660"/>
    </source>
</evidence>
<dbReference type="AlphaFoldDB" id="A0ABD5NDI7"/>
<keyword evidence="2" id="KW-1185">Reference proteome</keyword>
<organism evidence="1 2">
    <name type="scientific">Halobacterium litoreum</name>
    <dbReference type="NCBI Taxonomy" id="2039234"/>
    <lineage>
        <taxon>Archaea</taxon>
        <taxon>Methanobacteriati</taxon>
        <taxon>Methanobacteriota</taxon>
        <taxon>Stenosarchaea group</taxon>
        <taxon>Halobacteria</taxon>
        <taxon>Halobacteriales</taxon>
        <taxon>Halobacteriaceae</taxon>
        <taxon>Halobacterium</taxon>
    </lineage>
</organism>
<gene>
    <name evidence="1" type="ORF">ACFOKC_05675</name>
</gene>
<dbReference type="GeneID" id="69116866"/>
<sequence length="95" mass="10998">MEAHEDVNRIETTARENSDVEVRVWYTQQEEGERINLLDVYARLVDDGYDIGDLVVQLHVSIIDAEVIVQRAWAEQYNAGEMTRDEFSAKVNDQI</sequence>
<dbReference type="Proteomes" id="UP001595660">
    <property type="component" value="Unassembled WGS sequence"/>
</dbReference>
<accession>A0ABD5NDI7</accession>
<name>A0ABD5NDI7_9EURY</name>
<proteinExistence type="predicted"/>